<proteinExistence type="predicted"/>
<dbReference type="AlphaFoldDB" id="A0A7J6EPA6"/>
<gene>
    <name evidence="3" type="ORF">F8388_003552</name>
</gene>
<evidence type="ECO:0000259" key="2">
    <source>
        <dbReference type="Pfam" id="PF03936"/>
    </source>
</evidence>
<comment type="caution">
    <text evidence="3">The sequence shown here is derived from an EMBL/GenBank/DDBJ whole genome shotgun (WGS) entry which is preliminary data.</text>
</comment>
<evidence type="ECO:0000256" key="1">
    <source>
        <dbReference type="ARBA" id="ARBA00022723"/>
    </source>
</evidence>
<dbReference type="GO" id="GO:0010333">
    <property type="term" value="F:terpene synthase activity"/>
    <property type="evidence" value="ECO:0007669"/>
    <property type="project" value="InterPro"/>
</dbReference>
<dbReference type="InterPro" id="IPR050148">
    <property type="entry name" value="Terpene_synthase-like"/>
</dbReference>
<dbReference type="Pfam" id="PF03936">
    <property type="entry name" value="Terpene_synth_C"/>
    <property type="match status" value="1"/>
</dbReference>
<keyword evidence="1" id="KW-0479">Metal-binding</keyword>
<dbReference type="Gene3D" id="1.10.600.10">
    <property type="entry name" value="Farnesyl Diphosphate Synthase"/>
    <property type="match status" value="1"/>
</dbReference>
<dbReference type="EMBL" id="JAATIP010000214">
    <property type="protein sequence ID" value="KAF4359549.1"/>
    <property type="molecule type" value="Genomic_DNA"/>
</dbReference>
<dbReference type="InterPro" id="IPR005630">
    <property type="entry name" value="Terpene_synthase_metal-bd"/>
</dbReference>
<dbReference type="PANTHER" id="PTHR31225">
    <property type="entry name" value="OS04G0344100 PROTEIN-RELATED"/>
    <property type="match status" value="1"/>
</dbReference>
<dbReference type="Proteomes" id="UP000525078">
    <property type="component" value="Unassembled WGS sequence"/>
</dbReference>
<sequence>MISRPHGQHALILAEDSTMYMDHQNEKIDPGPIVSGSRQIYLTFSAERTFTEEDVSIYLLYFGQDENAGGYGLALQPLELWWDKNCMDKLHPEYLQKYYKILLQSFEEFEQGFENEETYRVYYAKETNEQERNHVPSTIECYMKQYGVSEEETCDEMNRRVVIAWKEINEEFLKPTEAASPILVRALNLARVIDLLYKNGDNYTQVGKVTKDNVAVLLIDSIP</sequence>
<dbReference type="SUPFAM" id="SSF48576">
    <property type="entry name" value="Terpenoid synthases"/>
    <property type="match status" value="1"/>
</dbReference>
<dbReference type="PANTHER" id="PTHR31225:SF240">
    <property type="entry name" value="(+)-DELTA-CADINENE SYNTHASE"/>
    <property type="match status" value="1"/>
</dbReference>
<feature type="domain" description="Terpene synthase metal-binding" evidence="2">
    <location>
        <begin position="127"/>
        <end position="167"/>
    </location>
</feature>
<dbReference type="GO" id="GO:0016114">
    <property type="term" value="P:terpenoid biosynthetic process"/>
    <property type="evidence" value="ECO:0007669"/>
    <property type="project" value="InterPro"/>
</dbReference>
<protein>
    <recommendedName>
        <fullName evidence="2">Terpene synthase metal-binding domain-containing protein</fullName>
    </recommendedName>
</protein>
<reference evidence="3 4" key="1">
    <citation type="journal article" date="2020" name="bioRxiv">
        <title>Sequence and annotation of 42 cannabis genomes reveals extensive copy number variation in cannabinoid synthesis and pathogen resistance genes.</title>
        <authorList>
            <person name="Mckernan K.J."/>
            <person name="Helbert Y."/>
            <person name="Kane L.T."/>
            <person name="Ebling H."/>
            <person name="Zhang L."/>
            <person name="Liu B."/>
            <person name="Eaton Z."/>
            <person name="Mclaughlin S."/>
            <person name="Kingan S."/>
            <person name="Baybayan P."/>
            <person name="Concepcion G."/>
            <person name="Jordan M."/>
            <person name="Riva A."/>
            <person name="Barbazuk W."/>
            <person name="Harkins T."/>
        </authorList>
    </citation>
    <scope>NUCLEOTIDE SEQUENCE [LARGE SCALE GENOMIC DNA]</scope>
    <source>
        <strain evidence="4">cv. Jamaican Lion 4</strain>
        <tissue evidence="3">Leaf</tissue>
    </source>
</reference>
<dbReference type="InterPro" id="IPR008949">
    <property type="entry name" value="Isoprenoid_synthase_dom_sf"/>
</dbReference>
<organism evidence="3 4">
    <name type="scientific">Cannabis sativa</name>
    <name type="common">Hemp</name>
    <name type="synonym">Marijuana</name>
    <dbReference type="NCBI Taxonomy" id="3483"/>
    <lineage>
        <taxon>Eukaryota</taxon>
        <taxon>Viridiplantae</taxon>
        <taxon>Streptophyta</taxon>
        <taxon>Embryophyta</taxon>
        <taxon>Tracheophyta</taxon>
        <taxon>Spermatophyta</taxon>
        <taxon>Magnoliopsida</taxon>
        <taxon>eudicotyledons</taxon>
        <taxon>Gunneridae</taxon>
        <taxon>Pentapetalae</taxon>
        <taxon>rosids</taxon>
        <taxon>fabids</taxon>
        <taxon>Rosales</taxon>
        <taxon>Cannabaceae</taxon>
        <taxon>Cannabis</taxon>
    </lineage>
</organism>
<name>A0A7J6EPA6_CANSA</name>
<evidence type="ECO:0000313" key="3">
    <source>
        <dbReference type="EMBL" id="KAF4359549.1"/>
    </source>
</evidence>
<evidence type="ECO:0000313" key="4">
    <source>
        <dbReference type="Proteomes" id="UP000525078"/>
    </source>
</evidence>
<dbReference type="GO" id="GO:0000287">
    <property type="term" value="F:magnesium ion binding"/>
    <property type="evidence" value="ECO:0007669"/>
    <property type="project" value="InterPro"/>
</dbReference>
<accession>A0A7J6EPA6</accession>